<evidence type="ECO:0000313" key="2">
    <source>
        <dbReference type="EMBL" id="MCM1990443.1"/>
    </source>
</evidence>
<feature type="transmembrane region" description="Helical" evidence="1">
    <location>
        <begin position="438"/>
        <end position="459"/>
    </location>
</feature>
<reference evidence="2" key="1">
    <citation type="journal article" date="2021" name="mSystems">
        <title>Bacteria and Archaea Synergistically Convert Glycine Betaine to Biogenic Methane in the Formosa Cold Seep of the South China Sea.</title>
        <authorList>
            <person name="Li L."/>
            <person name="Zhang W."/>
            <person name="Zhang S."/>
            <person name="Song L."/>
            <person name="Sun Q."/>
            <person name="Zhang H."/>
            <person name="Xiang H."/>
            <person name="Dong X."/>
        </authorList>
    </citation>
    <scope>NUCLEOTIDE SEQUENCE</scope>
    <source>
        <strain evidence="2">ZWT</strain>
    </source>
</reference>
<dbReference type="Pfam" id="PF13584">
    <property type="entry name" value="BatD"/>
    <property type="match status" value="2"/>
</dbReference>
<keyword evidence="1" id="KW-1133">Transmembrane helix</keyword>
<accession>A0A9J6P1M8</accession>
<dbReference type="PANTHER" id="PTHR40940:SF2">
    <property type="entry name" value="BATD"/>
    <property type="match status" value="1"/>
</dbReference>
<dbReference type="AlphaFoldDB" id="A0A9J6P1M8"/>
<gene>
    <name evidence="2" type="ORF">KDK92_11995</name>
</gene>
<evidence type="ECO:0000313" key="3">
    <source>
        <dbReference type="Proteomes" id="UP001056429"/>
    </source>
</evidence>
<dbReference type="EMBL" id="JAGSOJ010000002">
    <property type="protein sequence ID" value="MCM1990443.1"/>
    <property type="molecule type" value="Genomic_DNA"/>
</dbReference>
<dbReference type="PANTHER" id="PTHR40940">
    <property type="entry name" value="PROTEIN BATD-RELATED"/>
    <property type="match status" value="1"/>
</dbReference>
<keyword evidence="3" id="KW-1185">Reference proteome</keyword>
<reference evidence="2" key="2">
    <citation type="submission" date="2021-04" db="EMBL/GenBank/DDBJ databases">
        <authorList>
            <person name="Dong X."/>
        </authorList>
    </citation>
    <scope>NUCLEOTIDE SEQUENCE</scope>
    <source>
        <strain evidence="2">ZWT</strain>
    </source>
</reference>
<dbReference type="InterPro" id="IPR025738">
    <property type="entry name" value="BatD"/>
</dbReference>
<name>A0A9J6P1M8_9CLOT</name>
<comment type="caution">
    <text evidence="2">The sequence shown here is derived from an EMBL/GenBank/DDBJ whole genome shotgun (WGS) entry which is preliminary data.</text>
</comment>
<sequence length="553" mass="62906">MTGKKNKLMVSLTALFFICVIIFKQTVVFAEGNKVRLDIDNLNLRRGVSTQLVLSIIDEESIENVDISGLDNFEVLSTGQSKSTEIINGKSKFQRDIIFTIMPKKTGEFKLKGTVNCSGVIYETNELTIKVQERNTEEEGNAEDIFIKTSISHDEIYFGEKMAVSYELYTRYNIENYRFLERVNIDEAITNHIPEDKLCVDFTYLNGRKYAKYEVEKMFISPVKTGTVTIPHYKFQVDVSTGDFVSSGKPVYLQTQGKEIKVKPLPDKNQPPEFSGIVGDLNISSEYSENEINYGDSVTLKVMISGSCNLDNLKKIIKGKLDGFAVYETEKSFEEDIVDNKYMAKKEFEVILVPEKIGKLSIEPMQISYFDTESKTYKKAEIKGTTIEVKGKMTEVQNSSQSSSEAVEKVVISQVNYETSYDTSNDEYFTINIKKKHLWAALAAFILTVAAAAGVIHFLRQKKKDRKLEEIYRRLKKAEDEKEIYNVFNEMIKHKFEISLKASSKDVVIQSIADEELAGLVIEVIEFIESKEEVDGNVLKDKIKKIYRVCAGM</sequence>
<dbReference type="RefSeq" id="WP_250859478.1">
    <property type="nucleotide sequence ID" value="NZ_JAGSOJ010000002.1"/>
</dbReference>
<dbReference type="Proteomes" id="UP001056429">
    <property type="component" value="Unassembled WGS sequence"/>
</dbReference>
<organism evidence="2 3">
    <name type="scientific">Oceanirhabdus seepicola</name>
    <dbReference type="NCBI Taxonomy" id="2828781"/>
    <lineage>
        <taxon>Bacteria</taxon>
        <taxon>Bacillati</taxon>
        <taxon>Bacillota</taxon>
        <taxon>Clostridia</taxon>
        <taxon>Eubacteriales</taxon>
        <taxon>Clostridiaceae</taxon>
        <taxon>Oceanirhabdus</taxon>
    </lineage>
</organism>
<evidence type="ECO:0000256" key="1">
    <source>
        <dbReference type="SAM" id="Phobius"/>
    </source>
</evidence>
<keyword evidence="1" id="KW-0812">Transmembrane</keyword>
<keyword evidence="1" id="KW-0472">Membrane</keyword>
<proteinExistence type="predicted"/>
<protein>
    <submittedName>
        <fullName evidence="2">Protein BatD</fullName>
    </submittedName>
</protein>